<evidence type="ECO:0000256" key="1">
    <source>
        <dbReference type="SAM" id="Phobius"/>
    </source>
</evidence>
<feature type="transmembrane region" description="Helical" evidence="1">
    <location>
        <begin position="92"/>
        <end position="110"/>
    </location>
</feature>
<name>A0ABW5B4D0_9BACT</name>
<feature type="transmembrane region" description="Helical" evidence="1">
    <location>
        <begin position="158"/>
        <end position="177"/>
    </location>
</feature>
<dbReference type="RefSeq" id="WP_380800132.1">
    <property type="nucleotide sequence ID" value="NZ_JBHUIV010000006.1"/>
</dbReference>
<evidence type="ECO:0000313" key="2">
    <source>
        <dbReference type="EMBL" id="MFD2200430.1"/>
    </source>
</evidence>
<comment type="caution">
    <text evidence="2">The sequence shown here is derived from an EMBL/GenBank/DDBJ whole genome shotgun (WGS) entry which is preliminary data.</text>
</comment>
<feature type="transmembrane region" description="Helical" evidence="1">
    <location>
        <begin position="197"/>
        <end position="216"/>
    </location>
</feature>
<sequence>MFGSIYLLIIAIGLLFSLFPFPKSKGIETTAQNCIIVILFLALVMELAGAYTASKGINNSLLYNFGWVYAESLSLIFYLCLLEVNRAFRRRIGWISLGIVCWGLVNSLFFQPIDSVFQYFTFLPFALLIVFLVFRFMIQLIQMKTYADSDLIQLPHFWISWAILLFYIEAILLFGTYQFHPVFVLDHLHLLFTINQLVAGLMYLVFGLAFMLPWLYRKSVAFIK</sequence>
<feature type="transmembrane region" description="Helical" evidence="1">
    <location>
        <begin position="6"/>
        <end position="22"/>
    </location>
</feature>
<dbReference type="Proteomes" id="UP001597414">
    <property type="component" value="Unassembled WGS sequence"/>
</dbReference>
<evidence type="ECO:0008006" key="4">
    <source>
        <dbReference type="Google" id="ProtNLM"/>
    </source>
</evidence>
<feature type="transmembrane region" description="Helical" evidence="1">
    <location>
        <begin position="60"/>
        <end position="80"/>
    </location>
</feature>
<feature type="transmembrane region" description="Helical" evidence="1">
    <location>
        <begin position="116"/>
        <end position="138"/>
    </location>
</feature>
<proteinExistence type="predicted"/>
<dbReference type="EMBL" id="JBHUIV010000006">
    <property type="protein sequence ID" value="MFD2200430.1"/>
    <property type="molecule type" value="Genomic_DNA"/>
</dbReference>
<evidence type="ECO:0000313" key="3">
    <source>
        <dbReference type="Proteomes" id="UP001597414"/>
    </source>
</evidence>
<keyword evidence="1" id="KW-0812">Transmembrane</keyword>
<keyword evidence="1" id="KW-1133">Transmembrane helix</keyword>
<reference evidence="3" key="1">
    <citation type="journal article" date="2019" name="Int. J. Syst. Evol. Microbiol.">
        <title>The Global Catalogue of Microorganisms (GCM) 10K type strain sequencing project: providing services to taxonomists for standard genome sequencing and annotation.</title>
        <authorList>
            <consortium name="The Broad Institute Genomics Platform"/>
            <consortium name="The Broad Institute Genome Sequencing Center for Infectious Disease"/>
            <person name="Wu L."/>
            <person name="Ma J."/>
        </authorList>
    </citation>
    <scope>NUCLEOTIDE SEQUENCE [LARGE SCALE GENOMIC DNA]</scope>
    <source>
        <strain evidence="3">KCTC 19812</strain>
    </source>
</reference>
<keyword evidence="1" id="KW-0472">Membrane</keyword>
<accession>A0ABW5B4D0</accession>
<gene>
    <name evidence="2" type="ORF">ACFSKV_02555</name>
</gene>
<organism evidence="2 3">
    <name type="scientific">Shivajiella indica</name>
    <dbReference type="NCBI Taxonomy" id="872115"/>
    <lineage>
        <taxon>Bacteria</taxon>
        <taxon>Pseudomonadati</taxon>
        <taxon>Bacteroidota</taxon>
        <taxon>Cytophagia</taxon>
        <taxon>Cytophagales</taxon>
        <taxon>Cyclobacteriaceae</taxon>
        <taxon>Shivajiella</taxon>
    </lineage>
</organism>
<protein>
    <recommendedName>
        <fullName evidence="4">Integral membrane protein</fullName>
    </recommendedName>
</protein>
<feature type="transmembrane region" description="Helical" evidence="1">
    <location>
        <begin position="34"/>
        <end position="54"/>
    </location>
</feature>
<keyword evidence="3" id="KW-1185">Reference proteome</keyword>